<organism evidence="10 11">
    <name type="scientific">Cercophora samala</name>
    <dbReference type="NCBI Taxonomy" id="330535"/>
    <lineage>
        <taxon>Eukaryota</taxon>
        <taxon>Fungi</taxon>
        <taxon>Dikarya</taxon>
        <taxon>Ascomycota</taxon>
        <taxon>Pezizomycotina</taxon>
        <taxon>Sordariomycetes</taxon>
        <taxon>Sordariomycetidae</taxon>
        <taxon>Sordariales</taxon>
        <taxon>Lasiosphaeriaceae</taxon>
        <taxon>Cercophora</taxon>
    </lineage>
</organism>
<dbReference type="SUPFAM" id="SSF46785">
    <property type="entry name" value="Winged helix' DNA-binding domain"/>
    <property type="match status" value="1"/>
</dbReference>
<comment type="subunit">
    <text evidence="4">Component of the COP9 signalosome (CSN) complex.</text>
</comment>
<gene>
    <name evidence="10" type="ORF">QBC41DRAFT_213471</name>
</gene>
<reference evidence="10" key="1">
    <citation type="submission" date="2023-06" db="EMBL/GenBank/DDBJ databases">
        <title>Genome-scale phylogeny and comparative genomics of the fungal order Sordariales.</title>
        <authorList>
            <consortium name="Lawrence Berkeley National Laboratory"/>
            <person name="Hensen N."/>
            <person name="Bonometti L."/>
            <person name="Westerberg I."/>
            <person name="Brannstrom I.O."/>
            <person name="Guillou S."/>
            <person name="Cros-Aarteil S."/>
            <person name="Calhoun S."/>
            <person name="Haridas S."/>
            <person name="Kuo A."/>
            <person name="Mondo S."/>
            <person name="Pangilinan J."/>
            <person name="Riley R."/>
            <person name="Labutti K."/>
            <person name="Andreopoulos B."/>
            <person name="Lipzen A."/>
            <person name="Chen C."/>
            <person name="Yanf M."/>
            <person name="Daum C."/>
            <person name="Ng V."/>
            <person name="Clum A."/>
            <person name="Steindorff A."/>
            <person name="Ohm R."/>
            <person name="Martin F."/>
            <person name="Silar P."/>
            <person name="Natvig D."/>
            <person name="Lalanne C."/>
            <person name="Gautier V."/>
            <person name="Ament-Velasquez S.L."/>
            <person name="Kruys A."/>
            <person name="Hutchinson M.I."/>
            <person name="Powell A.J."/>
            <person name="Barry K."/>
            <person name="Miller A.N."/>
            <person name="Grigoriev I.V."/>
            <person name="Debuchy R."/>
            <person name="Gladieux P."/>
            <person name="Thoren M.H."/>
            <person name="Johannesson H."/>
        </authorList>
    </citation>
    <scope>NUCLEOTIDE SEQUENCE</scope>
    <source>
        <strain evidence="10">CBS 307.81</strain>
    </source>
</reference>
<dbReference type="PROSITE" id="PS50250">
    <property type="entry name" value="PCI"/>
    <property type="match status" value="1"/>
</dbReference>
<dbReference type="GO" id="GO:0000502">
    <property type="term" value="C:proteasome complex"/>
    <property type="evidence" value="ECO:0007669"/>
    <property type="project" value="UniProtKB-KW"/>
</dbReference>
<name>A0AA39ZNB8_9PEZI</name>
<accession>A0AA39ZNB8</accession>
<evidence type="ECO:0000256" key="3">
    <source>
        <dbReference type="ARBA" id="ARBA00008793"/>
    </source>
</evidence>
<dbReference type="EMBL" id="JAULSY010000002">
    <property type="protein sequence ID" value="KAK0674364.1"/>
    <property type="molecule type" value="Genomic_DNA"/>
</dbReference>
<keyword evidence="7" id="KW-0539">Nucleus</keyword>
<dbReference type="InterPro" id="IPR019585">
    <property type="entry name" value="Rpn7/CSN1"/>
</dbReference>
<dbReference type="Gene3D" id="1.25.40.570">
    <property type="match status" value="1"/>
</dbReference>
<dbReference type="InterPro" id="IPR045135">
    <property type="entry name" value="Rpn7_N"/>
</dbReference>
<dbReference type="GO" id="GO:0005737">
    <property type="term" value="C:cytoplasm"/>
    <property type="evidence" value="ECO:0007669"/>
    <property type="project" value="UniProtKB-SubCell"/>
</dbReference>
<evidence type="ECO:0000256" key="5">
    <source>
        <dbReference type="ARBA" id="ARBA00022490"/>
    </source>
</evidence>
<dbReference type="FunFam" id="1.25.40.570:FF:000022">
    <property type="entry name" value="COP9 signalosome complex subunit 1"/>
    <property type="match status" value="1"/>
</dbReference>
<comment type="caution">
    <text evidence="10">The sequence shown here is derived from an EMBL/GenBank/DDBJ whole genome shotgun (WGS) entry which is preliminary data.</text>
</comment>
<dbReference type="InterPro" id="IPR000717">
    <property type="entry name" value="PCI_dom"/>
</dbReference>
<keyword evidence="5" id="KW-0963">Cytoplasm</keyword>
<keyword evidence="11" id="KW-1185">Reference proteome</keyword>
<comment type="similarity">
    <text evidence="3">Belongs to the CSN1 family.</text>
</comment>
<protein>
    <recommendedName>
        <fullName evidence="8">COP9 signalosome complex subunit 1</fullName>
    </recommendedName>
</protein>
<dbReference type="Pfam" id="PF01399">
    <property type="entry name" value="PCI"/>
    <property type="match status" value="1"/>
</dbReference>
<evidence type="ECO:0000256" key="7">
    <source>
        <dbReference type="ARBA" id="ARBA00023242"/>
    </source>
</evidence>
<keyword evidence="6" id="KW-0736">Signalosome</keyword>
<evidence type="ECO:0000256" key="8">
    <source>
        <dbReference type="ARBA" id="ARBA00067814"/>
    </source>
</evidence>
<dbReference type="PANTHER" id="PTHR14145:SF2">
    <property type="entry name" value="COP9 SIGNALOSOME COMPLEX SUBUNIT 1"/>
    <property type="match status" value="1"/>
</dbReference>
<dbReference type="Proteomes" id="UP001174997">
    <property type="component" value="Unassembled WGS sequence"/>
</dbReference>
<evidence type="ECO:0000313" key="11">
    <source>
        <dbReference type="Proteomes" id="UP001174997"/>
    </source>
</evidence>
<sequence>MADPLLEFFTQMDIQGGVVVKGEYAPKFDLDLYIQNYRGRTKFDRLLLIGRSSVKLCVEALKAALAEAKRGRDTRRYRDVFEYLHIAAPNDPDAVFDKKWVDRQDLANHEETQRLLTELKGYKNNLVKESIRMGNEDLAKHYEATGDLNAASEHYAKMRPDVSTAKHLIDVGKHLVRVAVQRKEWSMILPHLAKMTLGGQYPEEERNAQPFIRVATGIACLGLDKYYEAALAFLDADPTVPSKAYNELASRNDIAVYGGLLALATMDRKELQSMVLENQNFRTFLEPEPHIRRAVTMFVNGRYSDCIEILEGYRTDYLLDVYLQKHVSKIYAKIRSKCVVQYLIPFSCVSLDTLEKAFGSPEKPIEDELAVMIEEGVLEARIDGIARLVNTVKVDPRAQMQASALVSAENYEKQAIERLRRMAIAAADLELPLTKKQGVPQPLGLGADLSFGDQEIVMG</sequence>
<dbReference type="AlphaFoldDB" id="A0AA39ZNB8"/>
<dbReference type="PANTHER" id="PTHR14145">
    <property type="entry name" value="26S PROTESOME SUBUNIT 6"/>
    <property type="match status" value="1"/>
</dbReference>
<evidence type="ECO:0000313" key="10">
    <source>
        <dbReference type="EMBL" id="KAK0674364.1"/>
    </source>
</evidence>
<evidence type="ECO:0000259" key="9">
    <source>
        <dbReference type="PROSITE" id="PS50250"/>
    </source>
</evidence>
<keyword evidence="10" id="KW-0647">Proteasome</keyword>
<dbReference type="Pfam" id="PF10602">
    <property type="entry name" value="RPN7"/>
    <property type="match status" value="1"/>
</dbReference>
<dbReference type="InterPro" id="IPR036390">
    <property type="entry name" value="WH_DNA-bd_sf"/>
</dbReference>
<feature type="domain" description="PCI" evidence="9">
    <location>
        <begin position="225"/>
        <end position="396"/>
    </location>
</feature>
<proteinExistence type="inferred from homology"/>
<evidence type="ECO:0000256" key="6">
    <source>
        <dbReference type="ARBA" id="ARBA00022790"/>
    </source>
</evidence>
<evidence type="ECO:0000256" key="1">
    <source>
        <dbReference type="ARBA" id="ARBA00004123"/>
    </source>
</evidence>
<dbReference type="SMART" id="SM00088">
    <property type="entry name" value="PINT"/>
    <property type="match status" value="1"/>
</dbReference>
<evidence type="ECO:0000256" key="4">
    <source>
        <dbReference type="ARBA" id="ARBA00011098"/>
    </source>
</evidence>
<evidence type="ECO:0000256" key="2">
    <source>
        <dbReference type="ARBA" id="ARBA00004496"/>
    </source>
</evidence>
<comment type="subcellular location">
    <subcellularLocation>
        <location evidence="2">Cytoplasm</location>
    </subcellularLocation>
    <subcellularLocation>
        <location evidence="1">Nucleus</location>
    </subcellularLocation>
</comment>
<dbReference type="GO" id="GO:0008180">
    <property type="term" value="C:COP9 signalosome"/>
    <property type="evidence" value="ECO:0007669"/>
    <property type="project" value="UniProtKB-KW"/>
</dbReference>